<evidence type="ECO:0000313" key="3">
    <source>
        <dbReference type="EMBL" id="TFZ40944.1"/>
    </source>
</evidence>
<feature type="domain" description="Type VII secretion system protein EssD-like" evidence="1">
    <location>
        <begin position="79"/>
        <end position="203"/>
    </location>
</feature>
<evidence type="ECO:0000313" key="5">
    <source>
        <dbReference type="Proteomes" id="UP000297725"/>
    </source>
</evidence>
<dbReference type="EMBL" id="SRHU01000023">
    <property type="protein sequence ID" value="TFZ40944.1"/>
    <property type="molecule type" value="Genomic_DNA"/>
</dbReference>
<evidence type="ECO:0000259" key="1">
    <source>
        <dbReference type="Pfam" id="PF13930"/>
    </source>
</evidence>
<dbReference type="Gene3D" id="3.40.570.10">
    <property type="entry name" value="Extracellular Endonuclease, subunit A"/>
    <property type="match status" value="1"/>
</dbReference>
<organism evidence="3 5">
    <name type="scientific">Vagococcus xieshaowenii</name>
    <dbReference type="NCBI Taxonomy" id="2562451"/>
    <lineage>
        <taxon>Bacteria</taxon>
        <taxon>Bacillati</taxon>
        <taxon>Bacillota</taxon>
        <taxon>Bacilli</taxon>
        <taxon>Lactobacillales</taxon>
        <taxon>Enterococcaceae</taxon>
        <taxon>Vagococcus</taxon>
    </lineage>
</organism>
<evidence type="ECO:0000313" key="4">
    <source>
        <dbReference type="Proteomes" id="UP000296883"/>
    </source>
</evidence>
<dbReference type="EMBL" id="CP038865">
    <property type="protein sequence ID" value="QCA29080.1"/>
    <property type="molecule type" value="Genomic_DNA"/>
</dbReference>
<dbReference type="Proteomes" id="UP000297725">
    <property type="component" value="Unassembled WGS sequence"/>
</dbReference>
<keyword evidence="4" id="KW-1185">Reference proteome</keyword>
<dbReference type="Pfam" id="PF13930">
    <property type="entry name" value="Endonuclea_NS_2"/>
    <property type="match status" value="1"/>
</dbReference>
<accession>A0AAJ5EE44</accession>
<dbReference type="Proteomes" id="UP000296883">
    <property type="component" value="Chromosome"/>
</dbReference>
<protein>
    <submittedName>
        <fullName evidence="3">DNA-entry nuclease</fullName>
    </submittedName>
</protein>
<gene>
    <name evidence="3" type="ORF">E4031_06050</name>
    <name evidence="2" type="ORF">E4Z98_07045</name>
</gene>
<reference evidence="2 4" key="2">
    <citation type="journal article" date="2020" name="Int. J. Syst. Evol. Microbiol.">
        <title>Vagococcus xieshaowenii sp. nov., isolated from snow finch (Montifringilla taczanowskii) cloacal content.</title>
        <authorList>
            <person name="Ge Y."/>
            <person name="Yang J."/>
            <person name="Lai X.H."/>
            <person name="Zhang G."/>
            <person name="Jin D."/>
            <person name="Lu S."/>
            <person name="Wang B."/>
            <person name="Huang Y."/>
            <person name="Huang Y."/>
            <person name="Ren Z."/>
            <person name="Zhang X."/>
            <person name="Xu J."/>
        </authorList>
    </citation>
    <scope>NUCLEOTIDE SEQUENCE [LARGE SCALE GENOMIC DNA]</scope>
    <source>
        <strain evidence="2">Personal::cf-49</strain>
        <strain evidence="4">personal::cf-49</strain>
    </source>
</reference>
<evidence type="ECO:0000313" key="2">
    <source>
        <dbReference type="EMBL" id="QCA29080.1"/>
    </source>
</evidence>
<dbReference type="InterPro" id="IPR044927">
    <property type="entry name" value="Endonuclea_NS_2"/>
</dbReference>
<dbReference type="AlphaFoldDB" id="A0AAJ5EE44"/>
<reference evidence="3 5" key="1">
    <citation type="submission" date="2019-03" db="EMBL/GenBank/DDBJ databases">
        <title>Vagococcus sp. was isolated fron gut of Carduelis flavirostris.</title>
        <authorList>
            <person name="Ge Y."/>
        </authorList>
    </citation>
    <scope>NUCLEOTIDE SEQUENCE [LARGE SCALE GENOMIC DNA]</scope>
    <source>
        <strain evidence="3 5">CF-210</strain>
    </source>
</reference>
<dbReference type="RefSeq" id="WP_135254549.1">
    <property type="nucleotide sequence ID" value="NZ_CP038865.1"/>
</dbReference>
<sequence>MSKKSSKKAYKKSKWYTWGAIIVLILSLLGVKVPGVVTDFFEINNGTAKQTDVGHQTSTVPKESGKSTFTNKELELSNKGWITYQALDKLGRPTGADALLTKSMIGTGSKANKEIKPPGFISGLSPYGHSRGHLIGNQFGGSGNEKKNLVTIYQNPVNSPYMTSYEGKVRDVLNRGGVVRYRVVPLYDGDKLMPAAIEMQGKSLKGKALDFKVIIPNVVEQEATNE</sequence>
<proteinExistence type="predicted"/>
<dbReference type="InterPro" id="IPR044929">
    <property type="entry name" value="DNA/RNA_non-sp_Endonuclease_sf"/>
</dbReference>
<name>A0AAJ5EE44_9ENTE</name>